<dbReference type="InterPro" id="IPR019546">
    <property type="entry name" value="TAT_signal_bac_arc"/>
</dbReference>
<evidence type="ECO:0000313" key="2">
    <source>
        <dbReference type="EMBL" id="MCA6079113.1"/>
    </source>
</evidence>
<comment type="caution">
    <text evidence="2">The sequence shown here is derived from an EMBL/GenBank/DDBJ whole genome shotgun (WGS) entry which is preliminary data.</text>
</comment>
<evidence type="ECO:0000313" key="3">
    <source>
        <dbReference type="Proteomes" id="UP001139409"/>
    </source>
</evidence>
<dbReference type="Gene3D" id="1.20.120.450">
    <property type="entry name" value="dinb family like domain"/>
    <property type="match status" value="1"/>
</dbReference>
<dbReference type="InterPro" id="IPR006311">
    <property type="entry name" value="TAT_signal"/>
</dbReference>
<name>A0A9X1KZQ6_9BACT</name>
<proteinExistence type="predicted"/>
<dbReference type="Pfam" id="PF04978">
    <property type="entry name" value="MST"/>
    <property type="match status" value="1"/>
</dbReference>
<evidence type="ECO:0000256" key="1">
    <source>
        <dbReference type="SAM" id="SignalP"/>
    </source>
</evidence>
<feature type="signal peptide" evidence="1">
    <location>
        <begin position="1"/>
        <end position="32"/>
    </location>
</feature>
<keyword evidence="3" id="KW-1185">Reference proteome</keyword>
<dbReference type="SUPFAM" id="SSF109854">
    <property type="entry name" value="DinB/YfiT-like putative metalloenzymes"/>
    <property type="match status" value="1"/>
</dbReference>
<dbReference type="Proteomes" id="UP001139409">
    <property type="component" value="Unassembled WGS sequence"/>
</dbReference>
<sequence>MDHLTQIARRNFLKSAAALGAGAILPMTSAVASSPVSAAADDLMVIGPREGYSPQIGTLVSMLGYMRSAVLNFSNGLTQEQLDYLFDDDANSIGAMLLHLAATEKFYQINTFEGREGFNNTEKKMWEAPMSLGDLGRKNIKGHDMDYYVSILTEVRAETLEVLKTKDDDWLMAVDPQWSTAERSINTYWKWFHVCEHESNHGGQIKFLRSRIK</sequence>
<dbReference type="AlphaFoldDB" id="A0A9X1KZQ6"/>
<keyword evidence="1" id="KW-0732">Signal</keyword>
<feature type="chain" id="PRO_5040791838" evidence="1">
    <location>
        <begin position="33"/>
        <end position="213"/>
    </location>
</feature>
<dbReference type="RefSeq" id="WP_225699975.1">
    <property type="nucleotide sequence ID" value="NZ_JAIXNE010000009.1"/>
</dbReference>
<reference evidence="2" key="1">
    <citation type="submission" date="2021-09" db="EMBL/GenBank/DDBJ databases">
        <title>Fulvivirga sp. isolated from coastal sediment.</title>
        <authorList>
            <person name="Yu H."/>
        </authorList>
    </citation>
    <scope>NUCLEOTIDE SEQUENCE</scope>
    <source>
        <strain evidence="2">1062</strain>
    </source>
</reference>
<organism evidence="2 3">
    <name type="scientific">Fulvivirga sedimenti</name>
    <dbReference type="NCBI Taxonomy" id="2879465"/>
    <lineage>
        <taxon>Bacteria</taxon>
        <taxon>Pseudomonadati</taxon>
        <taxon>Bacteroidota</taxon>
        <taxon>Cytophagia</taxon>
        <taxon>Cytophagales</taxon>
        <taxon>Fulvivirgaceae</taxon>
        <taxon>Fulvivirga</taxon>
    </lineage>
</organism>
<dbReference type="PROSITE" id="PS51318">
    <property type="entry name" value="TAT"/>
    <property type="match status" value="1"/>
</dbReference>
<gene>
    <name evidence="2" type="ORF">LDX50_29850</name>
</gene>
<dbReference type="InterPro" id="IPR034660">
    <property type="entry name" value="DinB/YfiT-like"/>
</dbReference>
<dbReference type="EMBL" id="JAIXNE010000009">
    <property type="protein sequence ID" value="MCA6079113.1"/>
    <property type="molecule type" value="Genomic_DNA"/>
</dbReference>
<dbReference type="Pfam" id="PF10518">
    <property type="entry name" value="TAT_signal"/>
    <property type="match status" value="1"/>
</dbReference>
<accession>A0A9X1KZQ6</accession>
<dbReference type="InterPro" id="IPR007061">
    <property type="entry name" value="MST-like"/>
</dbReference>
<protein>
    <submittedName>
        <fullName evidence="2">DinB family protein</fullName>
    </submittedName>
</protein>